<gene>
    <name evidence="3" type="ORF">FWILDA_LOCUS8678</name>
</gene>
<evidence type="ECO:0000256" key="1">
    <source>
        <dbReference type="ARBA" id="ARBA00016056"/>
    </source>
</evidence>
<evidence type="ECO:0000313" key="4">
    <source>
        <dbReference type="Proteomes" id="UP001153678"/>
    </source>
</evidence>
<dbReference type="EMBL" id="CAMKVN010001890">
    <property type="protein sequence ID" value="CAI2178622.1"/>
    <property type="molecule type" value="Genomic_DNA"/>
</dbReference>
<sequence length="143" mass="16043">LRGMMDGPLAGFKPCNGDYPVTLTLMTMSPDPIVLGQNITVHTVGQTTEVIEEGALMRIYHEPNGKPEFESDYCKLFVEPSGFVCPVEKGNFDFTATWLIEHKHSEPKTMEDMGKMMHTKITLSNPDEKVLLCIEGMLQHPMK</sequence>
<keyword evidence="4" id="KW-1185">Reference proteome</keyword>
<evidence type="ECO:0000313" key="3">
    <source>
        <dbReference type="EMBL" id="CAI2178622.1"/>
    </source>
</evidence>
<accession>A0A9W4SR67</accession>
<dbReference type="OrthoDB" id="2307392at2759"/>
<feature type="non-terminal residue" evidence="3">
    <location>
        <position position="143"/>
    </location>
</feature>
<evidence type="ECO:0000259" key="2">
    <source>
        <dbReference type="Pfam" id="PF02221"/>
    </source>
</evidence>
<dbReference type="AlphaFoldDB" id="A0A9W4SR67"/>
<dbReference type="Pfam" id="PF02221">
    <property type="entry name" value="E1_DerP2_DerF2"/>
    <property type="match status" value="1"/>
</dbReference>
<comment type="caution">
    <text evidence="3">The sequence shown here is derived from an EMBL/GenBank/DDBJ whole genome shotgun (WGS) entry which is preliminary data.</text>
</comment>
<dbReference type="SUPFAM" id="SSF81296">
    <property type="entry name" value="E set domains"/>
    <property type="match status" value="1"/>
</dbReference>
<name>A0A9W4SR67_9GLOM</name>
<dbReference type="Proteomes" id="UP001153678">
    <property type="component" value="Unassembled WGS sequence"/>
</dbReference>
<organism evidence="3 4">
    <name type="scientific">Funneliformis geosporum</name>
    <dbReference type="NCBI Taxonomy" id="1117311"/>
    <lineage>
        <taxon>Eukaryota</taxon>
        <taxon>Fungi</taxon>
        <taxon>Fungi incertae sedis</taxon>
        <taxon>Mucoromycota</taxon>
        <taxon>Glomeromycotina</taxon>
        <taxon>Glomeromycetes</taxon>
        <taxon>Glomerales</taxon>
        <taxon>Glomeraceae</taxon>
        <taxon>Funneliformis</taxon>
    </lineage>
</organism>
<reference evidence="3" key="1">
    <citation type="submission" date="2022-08" db="EMBL/GenBank/DDBJ databases">
        <authorList>
            <person name="Kallberg Y."/>
            <person name="Tangrot J."/>
            <person name="Rosling A."/>
        </authorList>
    </citation>
    <scope>NUCLEOTIDE SEQUENCE</scope>
    <source>
        <strain evidence="3">Wild A</strain>
    </source>
</reference>
<proteinExistence type="predicted"/>
<dbReference type="InterPro" id="IPR014756">
    <property type="entry name" value="Ig_E-set"/>
</dbReference>
<dbReference type="InterPro" id="IPR003172">
    <property type="entry name" value="ML_dom"/>
</dbReference>
<protein>
    <recommendedName>
        <fullName evidence="1">Phosphatidylglycerol/phosphatidylinositol transfer protein</fullName>
    </recommendedName>
</protein>
<feature type="domain" description="MD-2-related lipid-recognition" evidence="2">
    <location>
        <begin position="12"/>
        <end position="136"/>
    </location>
</feature>